<dbReference type="EMBL" id="FN649728">
    <property type="protein sequence ID" value="CBJ29333.1"/>
    <property type="molecule type" value="Genomic_DNA"/>
</dbReference>
<comment type="similarity">
    <text evidence="1 2">Belongs to the complex I NDUFA12 subunit family.</text>
</comment>
<keyword evidence="2" id="KW-0999">Mitochondrion inner membrane</keyword>
<keyword evidence="4" id="KW-0560">Oxidoreductase</keyword>
<dbReference type="GO" id="GO:0005743">
    <property type="term" value="C:mitochondrial inner membrane"/>
    <property type="evidence" value="ECO:0007669"/>
    <property type="project" value="UniProtKB-SubCell"/>
</dbReference>
<dbReference type="PANTHER" id="PTHR12910:SF2">
    <property type="entry name" value="NADH DEHYDROGENASE [UBIQUINONE] 1 ALPHA SUBCOMPLEX SUBUNIT 12"/>
    <property type="match status" value="1"/>
</dbReference>
<keyword evidence="2" id="KW-0249">Electron transport</keyword>
<keyword evidence="5" id="KW-1185">Reference proteome</keyword>
<comment type="subcellular location">
    <subcellularLocation>
        <location evidence="2">Mitochondrion inner membrane</location>
        <topology evidence="2">Peripheral membrane protein</topology>
        <orientation evidence="2">Matrix side</orientation>
    </subcellularLocation>
</comment>
<feature type="region of interest" description="Disordered" evidence="3">
    <location>
        <begin position="109"/>
        <end position="195"/>
    </location>
</feature>
<organism evidence="4 5">
    <name type="scientific">Ectocarpus siliculosus</name>
    <name type="common">Brown alga</name>
    <name type="synonym">Conferva siliculosa</name>
    <dbReference type="NCBI Taxonomy" id="2880"/>
    <lineage>
        <taxon>Eukaryota</taxon>
        <taxon>Sar</taxon>
        <taxon>Stramenopiles</taxon>
        <taxon>Ochrophyta</taxon>
        <taxon>PX clade</taxon>
        <taxon>Phaeophyceae</taxon>
        <taxon>Ectocarpales</taxon>
        <taxon>Ectocarpaceae</taxon>
        <taxon>Ectocarpus</taxon>
    </lineage>
</organism>
<evidence type="ECO:0000256" key="1">
    <source>
        <dbReference type="ARBA" id="ARBA00007355"/>
    </source>
</evidence>
<evidence type="ECO:0000256" key="3">
    <source>
        <dbReference type="SAM" id="MobiDB-lite"/>
    </source>
</evidence>
<reference evidence="4 5" key="1">
    <citation type="journal article" date="2010" name="Nature">
        <title>The Ectocarpus genome and the independent evolution of multicellularity in brown algae.</title>
        <authorList>
            <person name="Cock J.M."/>
            <person name="Sterck L."/>
            <person name="Rouze P."/>
            <person name="Scornet D."/>
            <person name="Allen A.E."/>
            <person name="Amoutzias G."/>
            <person name="Anthouard V."/>
            <person name="Artiguenave F."/>
            <person name="Aury J.M."/>
            <person name="Badger J.H."/>
            <person name="Beszteri B."/>
            <person name="Billiau K."/>
            <person name="Bonnet E."/>
            <person name="Bothwell J.H."/>
            <person name="Bowler C."/>
            <person name="Boyen C."/>
            <person name="Brownlee C."/>
            <person name="Carrano C.J."/>
            <person name="Charrier B."/>
            <person name="Cho G.Y."/>
            <person name="Coelho S.M."/>
            <person name="Collen J."/>
            <person name="Corre E."/>
            <person name="Da Silva C."/>
            <person name="Delage L."/>
            <person name="Delaroque N."/>
            <person name="Dittami S.M."/>
            <person name="Doulbeau S."/>
            <person name="Elias M."/>
            <person name="Farnham G."/>
            <person name="Gachon C.M."/>
            <person name="Gschloessl B."/>
            <person name="Heesch S."/>
            <person name="Jabbari K."/>
            <person name="Jubin C."/>
            <person name="Kawai H."/>
            <person name="Kimura K."/>
            <person name="Kloareg B."/>
            <person name="Kupper F.C."/>
            <person name="Lang D."/>
            <person name="Le Bail A."/>
            <person name="Leblanc C."/>
            <person name="Lerouge P."/>
            <person name="Lohr M."/>
            <person name="Lopez P.J."/>
            <person name="Martens C."/>
            <person name="Maumus F."/>
            <person name="Michel G."/>
            <person name="Miranda-Saavedra D."/>
            <person name="Morales J."/>
            <person name="Moreau H."/>
            <person name="Motomura T."/>
            <person name="Nagasato C."/>
            <person name="Napoli C.A."/>
            <person name="Nelson D.R."/>
            <person name="Nyvall-Collen P."/>
            <person name="Peters A.F."/>
            <person name="Pommier C."/>
            <person name="Potin P."/>
            <person name="Poulain J."/>
            <person name="Quesneville H."/>
            <person name="Read B."/>
            <person name="Rensing S.A."/>
            <person name="Ritter A."/>
            <person name="Rousvoal S."/>
            <person name="Samanta M."/>
            <person name="Samson G."/>
            <person name="Schroeder D.C."/>
            <person name="Segurens B."/>
            <person name="Strittmatter M."/>
            <person name="Tonon T."/>
            <person name="Tregear J.W."/>
            <person name="Valentin K."/>
            <person name="von Dassow P."/>
            <person name="Yamagishi T."/>
            <person name="Van de Peer Y."/>
            <person name="Wincker P."/>
        </authorList>
    </citation>
    <scope>NUCLEOTIDE SEQUENCE [LARGE SCALE GENOMIC DNA]</scope>
    <source>
        <strain evidence="5">Ec32 / CCAP1310/4</strain>
    </source>
</reference>
<protein>
    <recommendedName>
        <fullName evidence="2">NADH dehydrogenase [ubiquinone] 1 alpha subcomplex subunit 12</fullName>
    </recommendedName>
</protein>
<dbReference type="InterPro" id="IPR007763">
    <property type="entry name" value="NDUFA12"/>
</dbReference>
<sequence>MVVSVVAKYMQAYRQFGLRAALTKMYTVGDIKFGDLKGEDSHGNKYYENKDYPYGQHRWVEYADIHNYDSSSVTASWHPWLHHMSDHTPSAAAELPEMKPIEIAVGQHTPHNDFVAPGRVDDVNRSTWRPRGAGMGNIWQEPGEPDMYYKQPGHPQHALSDKGGRFSKQKSMETWDPKDPKGLNTKQPIRDLTEV</sequence>
<proteinExistence type="inferred from homology"/>
<dbReference type="GO" id="GO:0006979">
    <property type="term" value="P:response to oxidative stress"/>
    <property type="evidence" value="ECO:0007669"/>
    <property type="project" value="TreeGrafter"/>
</dbReference>
<keyword evidence="2" id="KW-0813">Transport</keyword>
<dbReference type="Pfam" id="PF05071">
    <property type="entry name" value="NDUFA12"/>
    <property type="match status" value="1"/>
</dbReference>
<dbReference type="STRING" id="2880.D7FKD0"/>
<feature type="compositionally biased region" description="Basic and acidic residues" evidence="3">
    <location>
        <begin position="159"/>
        <end position="181"/>
    </location>
</feature>
<dbReference type="EMBL" id="FN648021">
    <property type="protein sequence ID" value="CBJ29333.1"/>
    <property type="molecule type" value="Genomic_DNA"/>
</dbReference>
<dbReference type="Proteomes" id="UP000002630">
    <property type="component" value="Linkage Group LG03"/>
</dbReference>
<dbReference type="PANTHER" id="PTHR12910">
    <property type="entry name" value="NADH-UBIQUINONE OXIDOREDUCTASE SUBUNIT B17.2"/>
    <property type="match status" value="1"/>
</dbReference>
<evidence type="ECO:0000313" key="4">
    <source>
        <dbReference type="EMBL" id="CBJ29333.1"/>
    </source>
</evidence>
<accession>D7FKD0</accession>
<evidence type="ECO:0000313" key="5">
    <source>
        <dbReference type="Proteomes" id="UP000002630"/>
    </source>
</evidence>
<dbReference type="InParanoid" id="D7FKD0"/>
<comment type="function">
    <text evidence="2">Accessory subunit of the mitochondrial membrane respiratory chain NADH dehydrogenase (Complex I), that is believed not to be involved in catalysis. Complex I functions in the transfer of electrons from NADH to the respiratory chain. The immediate electron acceptor for the enzyme is believed to be ubiquinone.</text>
</comment>
<evidence type="ECO:0000256" key="2">
    <source>
        <dbReference type="RuleBase" id="RU363103"/>
    </source>
</evidence>
<keyword evidence="2" id="KW-0496">Mitochondrion</keyword>
<keyword evidence="2" id="KW-0679">Respiratory chain</keyword>
<dbReference type="AlphaFoldDB" id="D7FKD0"/>
<dbReference type="GO" id="GO:0045271">
    <property type="term" value="C:respiratory chain complex I"/>
    <property type="evidence" value="ECO:0007669"/>
    <property type="project" value="InterPro"/>
</dbReference>
<dbReference type="OrthoDB" id="274641at2759"/>
<name>D7FKD0_ECTSI</name>
<keyword evidence="2" id="KW-0472">Membrane</keyword>
<gene>
    <name evidence="4" type="primary">NDA</name>
    <name evidence="4" type="ORF">Esi_0143_0043</name>
</gene>
<dbReference type="GO" id="GO:0016491">
    <property type="term" value="F:oxidoreductase activity"/>
    <property type="evidence" value="ECO:0007669"/>
    <property type="project" value="UniProtKB-KW"/>
</dbReference>